<comment type="caution">
    <text evidence="2">The sequence shown here is derived from an EMBL/GenBank/DDBJ whole genome shotgun (WGS) entry which is preliminary data.</text>
</comment>
<reference evidence="2" key="1">
    <citation type="submission" date="2021-06" db="EMBL/GenBank/DDBJ databases">
        <title>Parelaphostrongylus tenuis whole genome reference sequence.</title>
        <authorList>
            <person name="Garwood T.J."/>
            <person name="Larsen P.A."/>
            <person name="Fountain-Jones N.M."/>
            <person name="Garbe J.R."/>
            <person name="Macchietto M.G."/>
            <person name="Kania S.A."/>
            <person name="Gerhold R.W."/>
            <person name="Richards J.E."/>
            <person name="Wolf T.M."/>
        </authorList>
    </citation>
    <scope>NUCLEOTIDE SEQUENCE</scope>
    <source>
        <strain evidence="2">MNPRO001-30</strain>
        <tissue evidence="2">Meninges</tissue>
    </source>
</reference>
<keyword evidence="1" id="KW-0472">Membrane</keyword>
<keyword evidence="3" id="KW-1185">Reference proteome</keyword>
<feature type="transmembrane region" description="Helical" evidence="1">
    <location>
        <begin position="142"/>
        <end position="165"/>
    </location>
</feature>
<feature type="transmembrane region" description="Helical" evidence="1">
    <location>
        <begin position="109"/>
        <end position="130"/>
    </location>
</feature>
<dbReference type="Proteomes" id="UP001196413">
    <property type="component" value="Unassembled WGS sequence"/>
</dbReference>
<accession>A0AAD5R3D9</accession>
<dbReference type="AlphaFoldDB" id="A0AAD5R3D9"/>
<dbReference type="EMBL" id="JAHQIW010006295">
    <property type="protein sequence ID" value="KAJ1368754.1"/>
    <property type="molecule type" value="Genomic_DNA"/>
</dbReference>
<evidence type="ECO:0000313" key="3">
    <source>
        <dbReference type="Proteomes" id="UP001196413"/>
    </source>
</evidence>
<gene>
    <name evidence="2" type="ORF">KIN20_030029</name>
</gene>
<feature type="non-terminal residue" evidence="2">
    <location>
        <position position="218"/>
    </location>
</feature>
<feature type="transmembrane region" description="Helical" evidence="1">
    <location>
        <begin position="171"/>
        <end position="196"/>
    </location>
</feature>
<feature type="transmembrane region" description="Helical" evidence="1">
    <location>
        <begin position="66"/>
        <end position="89"/>
    </location>
</feature>
<keyword evidence="1" id="KW-0812">Transmembrane</keyword>
<feature type="transmembrane region" description="Helical" evidence="1">
    <location>
        <begin position="38"/>
        <end position="59"/>
    </location>
</feature>
<keyword evidence="1" id="KW-1133">Transmembrane helix</keyword>
<name>A0AAD5R3D9_PARTN</name>
<proteinExistence type="predicted"/>
<evidence type="ECO:0000313" key="2">
    <source>
        <dbReference type="EMBL" id="KAJ1368754.1"/>
    </source>
</evidence>
<protein>
    <submittedName>
        <fullName evidence="2">Uncharacterized protein</fullName>
    </submittedName>
</protein>
<organism evidence="2 3">
    <name type="scientific">Parelaphostrongylus tenuis</name>
    <name type="common">Meningeal worm</name>
    <dbReference type="NCBI Taxonomy" id="148309"/>
    <lineage>
        <taxon>Eukaryota</taxon>
        <taxon>Metazoa</taxon>
        <taxon>Ecdysozoa</taxon>
        <taxon>Nematoda</taxon>
        <taxon>Chromadorea</taxon>
        <taxon>Rhabditida</taxon>
        <taxon>Rhabditina</taxon>
        <taxon>Rhabditomorpha</taxon>
        <taxon>Strongyloidea</taxon>
        <taxon>Metastrongylidae</taxon>
        <taxon>Parelaphostrongylus</taxon>
    </lineage>
</organism>
<evidence type="ECO:0000256" key="1">
    <source>
        <dbReference type="SAM" id="Phobius"/>
    </source>
</evidence>
<sequence length="218" mass="24129">KFLVDLIISVSLIAARFLDRGDERQCDAMQVISASIPLVQALLVLCEVIDWLLAIFYPVCFHSSSFLVRLLPFIGGCIFCTIIVTVLIIVDATTETTPCVSSPTDTAIIFTYDISLTLATICIVALLGLLAIKLNNSLYKPILFHFASTLILLEIPLLVVTVLKYSGHREYVITATHTTNLLVAAHAILHSAFFVCNHEDYRQGIRSTFIKFQILPTV</sequence>